<proteinExistence type="predicted"/>
<sequence>MTESKCQKDDSHFSGSGPFFHFDAFSLKIFLGGYEMSKTNAWHLRDIILLTLIAIFFGVIYWVIGPLYNLLTVALTPVGLGPAANDILMGVWVMAGPLAGYVFRKVGAATLGEFLGAVVEMFFGGQWGASTMISGVVQGLGSELGFALTGYKRYDWTSLGLSVVTTTIVTFGWDLFRNGYAAYHIGLLVALFVIRLASTFIFAGVLTRAITNLLDRTHLLSRRSA</sequence>
<dbReference type="InterPro" id="IPR017195">
    <property type="entry name" value="ABC_thiamin-permease_prd"/>
</dbReference>
<feature type="transmembrane region" description="Helical" evidence="1">
    <location>
        <begin position="115"/>
        <end position="136"/>
    </location>
</feature>
<feature type="transmembrane region" description="Helical" evidence="1">
    <location>
        <begin position="47"/>
        <end position="64"/>
    </location>
</feature>
<dbReference type="PATRIC" id="fig|1302272.5.peg.1096"/>
<evidence type="ECO:0000313" key="3">
    <source>
        <dbReference type="Proteomes" id="UP000050911"/>
    </source>
</evidence>
<protein>
    <submittedName>
        <fullName evidence="2">Thiamin-related ABC transporter permease 1</fullName>
    </submittedName>
</protein>
<dbReference type="EMBL" id="AZCX01000002">
    <property type="protein sequence ID" value="KRK48771.1"/>
    <property type="molecule type" value="Genomic_DNA"/>
</dbReference>
<dbReference type="Pfam" id="PF09819">
    <property type="entry name" value="ABC_cobalt"/>
    <property type="match status" value="1"/>
</dbReference>
<dbReference type="PIRSF" id="PIRSF037394">
    <property type="entry name" value="ABC_thiamine-permease_YkoE_prd"/>
    <property type="match status" value="1"/>
</dbReference>
<evidence type="ECO:0000313" key="2">
    <source>
        <dbReference type="EMBL" id="KRK48771.1"/>
    </source>
</evidence>
<name>A0A0R1HW20_9LACO</name>
<keyword evidence="1" id="KW-0472">Membrane</keyword>
<keyword evidence="1" id="KW-1133">Transmembrane helix</keyword>
<evidence type="ECO:0000256" key="1">
    <source>
        <dbReference type="SAM" id="Phobius"/>
    </source>
</evidence>
<dbReference type="STRING" id="1302272.FC96_GL001090"/>
<dbReference type="Proteomes" id="UP000050911">
    <property type="component" value="Unassembled WGS sequence"/>
</dbReference>
<keyword evidence="3" id="KW-1185">Reference proteome</keyword>
<comment type="caution">
    <text evidence="2">The sequence shown here is derived from an EMBL/GenBank/DDBJ whole genome shotgun (WGS) entry which is preliminary data.</text>
</comment>
<dbReference type="AlphaFoldDB" id="A0A0R1HW20"/>
<reference evidence="2 3" key="1">
    <citation type="journal article" date="2015" name="Genome Announc.">
        <title>Expanding the biotechnology potential of lactobacilli through comparative genomics of 213 strains and associated genera.</title>
        <authorList>
            <person name="Sun Z."/>
            <person name="Harris H.M."/>
            <person name="McCann A."/>
            <person name="Guo C."/>
            <person name="Argimon S."/>
            <person name="Zhang W."/>
            <person name="Yang X."/>
            <person name="Jeffery I.B."/>
            <person name="Cooney J.C."/>
            <person name="Kagawa T.F."/>
            <person name="Liu W."/>
            <person name="Song Y."/>
            <person name="Salvetti E."/>
            <person name="Wrobel A."/>
            <person name="Rasinkangas P."/>
            <person name="Parkhill J."/>
            <person name="Rea M.C."/>
            <person name="O'Sullivan O."/>
            <person name="Ritari J."/>
            <person name="Douillard F.P."/>
            <person name="Paul Ross R."/>
            <person name="Yang R."/>
            <person name="Briner A.E."/>
            <person name="Felis G.E."/>
            <person name="de Vos W.M."/>
            <person name="Barrangou R."/>
            <person name="Klaenhammer T.R."/>
            <person name="Caufield P.W."/>
            <person name="Cui Y."/>
            <person name="Zhang H."/>
            <person name="O'Toole P.W."/>
        </authorList>
    </citation>
    <scope>NUCLEOTIDE SEQUENCE [LARGE SCALE GENOMIC DNA]</scope>
    <source>
        <strain evidence="2 3">JCM 15530</strain>
    </source>
</reference>
<accession>A0A0R1HW20</accession>
<gene>
    <name evidence="2" type="ORF">FC96_GL001090</name>
</gene>
<feature type="transmembrane region" description="Helical" evidence="1">
    <location>
        <begin position="188"/>
        <end position="210"/>
    </location>
</feature>
<keyword evidence="1" id="KW-0812">Transmembrane</keyword>
<feature type="transmembrane region" description="Helical" evidence="1">
    <location>
        <begin position="84"/>
        <end position="103"/>
    </location>
</feature>
<organism evidence="2 3">
    <name type="scientific">Secundilactobacillus kimchicus JCM 15530</name>
    <dbReference type="NCBI Taxonomy" id="1302272"/>
    <lineage>
        <taxon>Bacteria</taxon>
        <taxon>Bacillati</taxon>
        <taxon>Bacillota</taxon>
        <taxon>Bacilli</taxon>
        <taxon>Lactobacillales</taxon>
        <taxon>Lactobacillaceae</taxon>
        <taxon>Secundilactobacillus</taxon>
    </lineage>
</organism>
<feature type="transmembrane region" description="Helical" evidence="1">
    <location>
        <begin position="156"/>
        <end position="176"/>
    </location>
</feature>